<organism evidence="2 3">
    <name type="scientific">Cottoperca gobio</name>
    <name type="common">Frogmouth</name>
    <name type="synonym">Aphritis gobio</name>
    <dbReference type="NCBI Taxonomy" id="56716"/>
    <lineage>
        <taxon>Eukaryota</taxon>
        <taxon>Metazoa</taxon>
        <taxon>Chordata</taxon>
        <taxon>Craniata</taxon>
        <taxon>Vertebrata</taxon>
        <taxon>Euteleostomi</taxon>
        <taxon>Actinopterygii</taxon>
        <taxon>Neopterygii</taxon>
        <taxon>Teleostei</taxon>
        <taxon>Neoteleostei</taxon>
        <taxon>Acanthomorphata</taxon>
        <taxon>Eupercaria</taxon>
        <taxon>Perciformes</taxon>
        <taxon>Notothenioidei</taxon>
        <taxon>Bovichtidae</taxon>
        <taxon>Cottoperca</taxon>
    </lineage>
</organism>
<proteinExistence type="predicted"/>
<feature type="compositionally biased region" description="Basic and acidic residues" evidence="1">
    <location>
        <begin position="191"/>
        <end position="202"/>
    </location>
</feature>
<name>A0A6J2PUN7_COTGO</name>
<dbReference type="KEGG" id="cgob:115009439"/>
<dbReference type="GeneID" id="115009439"/>
<protein>
    <submittedName>
        <fullName evidence="3">Uncharacterized protein LOC115009439</fullName>
    </submittedName>
</protein>
<dbReference type="AlphaFoldDB" id="A0A6J2PUN7"/>
<reference evidence="3" key="1">
    <citation type="submission" date="2025-08" db="UniProtKB">
        <authorList>
            <consortium name="RefSeq"/>
        </authorList>
    </citation>
    <scope>IDENTIFICATION</scope>
</reference>
<evidence type="ECO:0000313" key="3">
    <source>
        <dbReference type="RefSeq" id="XP_029289260.1"/>
    </source>
</evidence>
<dbReference type="Proteomes" id="UP000504630">
    <property type="component" value="Chromosome 6"/>
</dbReference>
<evidence type="ECO:0000313" key="2">
    <source>
        <dbReference type="Proteomes" id="UP000504630"/>
    </source>
</evidence>
<dbReference type="RefSeq" id="XP_029289260.1">
    <property type="nucleotide sequence ID" value="XM_029433400.1"/>
</dbReference>
<evidence type="ECO:0000256" key="1">
    <source>
        <dbReference type="SAM" id="MobiDB-lite"/>
    </source>
</evidence>
<dbReference type="InParanoid" id="A0A6J2PUN7"/>
<feature type="region of interest" description="Disordered" evidence="1">
    <location>
        <begin position="35"/>
        <end position="62"/>
    </location>
</feature>
<gene>
    <name evidence="3" type="primary">LOC115009439</name>
</gene>
<accession>A0A6J2PUN7</accession>
<sequence>MEKKRKNSLVLNSYSRATNIVSEQVSQSLRHRCEDFTGSPTRRGSGLGGGYRKHIKRDGRTDQAPRRVRVLDDDGNNVTPLPLYHAETGDTKSKPGSFFLDEIFSSSGSDNLKSTSSFNVLASSSFMGSSRLSSLCTTSSLTKLTEENLSKVDIPINPPATSGSPLSLQITTPSANIRVHGDSCLISSVDPSHRRCEQERAQSRSLMYSTPQT</sequence>
<keyword evidence="2" id="KW-1185">Reference proteome</keyword>
<feature type="compositionally biased region" description="Polar residues" evidence="1">
    <location>
        <begin position="203"/>
        <end position="213"/>
    </location>
</feature>
<feature type="region of interest" description="Disordered" evidence="1">
    <location>
        <begin position="191"/>
        <end position="213"/>
    </location>
</feature>